<sequence>MSSSSLSKRKLDDFADNAVLRINPTRMRNHQSATSSNSPNSSIADTARLQFFVRILSDHTLVLHAYSCDTIKSIHEKLQSITGIPIIEQSLIYRGKQLQWEQTLAECNVQNDAGLHLVGRMRSTDHPRFSCVPIVLEFCKLLKRAAGVDDPLYGSCRSSLGTMVEYTDIRENKWSIGLGDIFPFVSELAAKLSHDLVVSAESTSFPGPSPSIGDVDDFTAFMVAVRNEIKRDLGFSCPVRLPLSEELPLCYADEITILHGIFVNLLSKLDRCLVKIEEHAKENGGETLSVGCQYLGLLKELNSISKLYYGSEEVFWETMKRRTSALCYIIVRCANRSDDDHKWILECKEVANSKARRHLAMTMGRL</sequence>
<evidence type="ECO:0000259" key="3">
    <source>
        <dbReference type="PROSITE" id="PS50053"/>
    </source>
</evidence>
<feature type="domain" description="Ubiquitin-like" evidence="3">
    <location>
        <begin position="49"/>
        <end position="124"/>
    </location>
</feature>
<protein>
    <recommendedName>
        <fullName evidence="3">Ubiquitin-like domain-containing protein</fullName>
    </recommendedName>
</protein>
<dbReference type="EMBL" id="JABTTQ020000009">
    <property type="protein sequence ID" value="KAK6149553.1"/>
    <property type="molecule type" value="Genomic_DNA"/>
</dbReference>
<dbReference type="SUPFAM" id="SSF54236">
    <property type="entry name" value="Ubiquitin-like"/>
    <property type="match status" value="1"/>
</dbReference>
<keyword evidence="5" id="KW-1185">Reference proteome</keyword>
<proteinExistence type="predicted"/>
<organism evidence="4 5">
    <name type="scientific">Rehmannia glutinosa</name>
    <name type="common">Chinese foxglove</name>
    <dbReference type="NCBI Taxonomy" id="99300"/>
    <lineage>
        <taxon>Eukaryota</taxon>
        <taxon>Viridiplantae</taxon>
        <taxon>Streptophyta</taxon>
        <taxon>Embryophyta</taxon>
        <taxon>Tracheophyta</taxon>
        <taxon>Spermatophyta</taxon>
        <taxon>Magnoliopsida</taxon>
        <taxon>eudicotyledons</taxon>
        <taxon>Gunneridae</taxon>
        <taxon>Pentapetalae</taxon>
        <taxon>asterids</taxon>
        <taxon>lamiids</taxon>
        <taxon>Lamiales</taxon>
        <taxon>Orobanchaceae</taxon>
        <taxon>Rehmannieae</taxon>
        <taxon>Rehmannia</taxon>
    </lineage>
</organism>
<dbReference type="SMART" id="SM00213">
    <property type="entry name" value="UBQ"/>
    <property type="match status" value="1"/>
</dbReference>
<evidence type="ECO:0000313" key="5">
    <source>
        <dbReference type="Proteomes" id="UP001318860"/>
    </source>
</evidence>
<dbReference type="Gene3D" id="3.10.20.90">
    <property type="entry name" value="Phosphatidylinositol 3-kinase Catalytic Subunit, Chain A, domain 1"/>
    <property type="match status" value="1"/>
</dbReference>
<dbReference type="PROSITE" id="PS50053">
    <property type="entry name" value="UBIQUITIN_2"/>
    <property type="match status" value="1"/>
</dbReference>
<reference evidence="4 5" key="1">
    <citation type="journal article" date="2021" name="Comput. Struct. Biotechnol. J.">
        <title>De novo genome assembly of the potent medicinal plant Rehmannia glutinosa using nanopore technology.</title>
        <authorList>
            <person name="Ma L."/>
            <person name="Dong C."/>
            <person name="Song C."/>
            <person name="Wang X."/>
            <person name="Zheng X."/>
            <person name="Niu Y."/>
            <person name="Chen S."/>
            <person name="Feng W."/>
        </authorList>
    </citation>
    <scope>NUCLEOTIDE SEQUENCE [LARGE SCALE GENOMIC DNA]</scope>
    <source>
        <strain evidence="4">DH-2019</strain>
    </source>
</reference>
<dbReference type="InterPro" id="IPR050158">
    <property type="entry name" value="Ubiquitin_ubiquitin-like"/>
</dbReference>
<name>A0ABR0WRL4_REHGL</name>
<dbReference type="InterPro" id="IPR029071">
    <property type="entry name" value="Ubiquitin-like_domsf"/>
</dbReference>
<accession>A0ABR0WRL4</accession>
<dbReference type="Pfam" id="PF00240">
    <property type="entry name" value="ubiquitin"/>
    <property type="match status" value="1"/>
</dbReference>
<comment type="caution">
    <text evidence="4">The sequence shown here is derived from an EMBL/GenBank/DDBJ whole genome shotgun (WGS) entry which is preliminary data.</text>
</comment>
<dbReference type="Proteomes" id="UP001318860">
    <property type="component" value="Unassembled WGS sequence"/>
</dbReference>
<evidence type="ECO:0000313" key="4">
    <source>
        <dbReference type="EMBL" id="KAK6149553.1"/>
    </source>
</evidence>
<gene>
    <name evidence="4" type="ORF">DH2020_017078</name>
</gene>
<dbReference type="InterPro" id="IPR000626">
    <property type="entry name" value="Ubiquitin-like_dom"/>
</dbReference>
<keyword evidence="2" id="KW-0832">Ubl conjugation</keyword>
<dbReference type="PANTHER" id="PTHR10666">
    <property type="entry name" value="UBIQUITIN"/>
    <property type="match status" value="1"/>
</dbReference>
<keyword evidence="1" id="KW-1017">Isopeptide bond</keyword>
<dbReference type="PRINTS" id="PR00348">
    <property type="entry name" value="UBIQUITIN"/>
</dbReference>
<evidence type="ECO:0000256" key="1">
    <source>
        <dbReference type="ARBA" id="ARBA00022499"/>
    </source>
</evidence>
<dbReference type="InterPro" id="IPR019956">
    <property type="entry name" value="Ubiquitin_dom"/>
</dbReference>
<evidence type="ECO:0000256" key="2">
    <source>
        <dbReference type="ARBA" id="ARBA00022843"/>
    </source>
</evidence>